<dbReference type="EMBL" id="LR721774">
    <property type="protein sequence ID" value="VVV40984.1"/>
    <property type="molecule type" value="Genomic_DNA"/>
</dbReference>
<evidence type="ECO:0000313" key="1">
    <source>
        <dbReference type="EMBL" id="VVV40984.1"/>
    </source>
</evidence>
<evidence type="ECO:0000313" key="2">
    <source>
        <dbReference type="EMBL" id="VVW38054.1"/>
    </source>
</evidence>
<reference evidence="1" key="1">
    <citation type="submission" date="2019-09" db="EMBL/GenBank/DDBJ databases">
        <authorList>
            <person name="Zhang L."/>
        </authorList>
    </citation>
    <scope>NUCLEOTIDE SEQUENCE</scope>
</reference>
<name>A0A5K0VL45_9MAGN</name>
<dbReference type="Gramene" id="NC5G0201300.1">
    <property type="protein sequence ID" value="NC5G0201300.1:cds"/>
    <property type="gene ID" value="NC5G0201300"/>
</dbReference>
<organism evidence="1">
    <name type="scientific">Nymphaea colorata</name>
    <name type="common">pocket water lily</name>
    <dbReference type="NCBI Taxonomy" id="210225"/>
    <lineage>
        <taxon>Eukaryota</taxon>
        <taxon>Viridiplantae</taxon>
        <taxon>Streptophyta</taxon>
        <taxon>Embryophyta</taxon>
        <taxon>Tracheophyta</taxon>
        <taxon>Spermatophyta</taxon>
        <taxon>Magnoliopsida</taxon>
        <taxon>Nymphaeales</taxon>
        <taxon>Nymphaeaceae</taxon>
        <taxon>Nymphaea</taxon>
    </lineage>
</organism>
<proteinExistence type="predicted"/>
<accession>A0A5K0VL45</accession>
<sequence>MEETEPRNRKCRQKEDNHISKDNMLIMKQLTRATIHKSDRLEEATTELNEDRLPEATAKTLRGKSACRAAAE</sequence>
<dbReference type="EMBL" id="LR721783">
    <property type="protein sequence ID" value="VVW38054.1"/>
    <property type="molecule type" value="Genomic_DNA"/>
</dbReference>
<gene>
    <name evidence="2" type="ORF">NYM_LOCUS20169</name>
    <name evidence="1" type="ORF">NYM_LOCUS909</name>
</gene>
<protein>
    <submittedName>
        <fullName evidence="1">Uncharacterized protein</fullName>
    </submittedName>
</protein>
<dbReference type="AlphaFoldDB" id="A0A5K0VL45"/>
<dbReference type="Gramene" id="NC1G0104480.1">
    <property type="protein sequence ID" value="NC1G0104480.1:cds"/>
    <property type="gene ID" value="NC1G0104480"/>
</dbReference>